<organism evidence="1">
    <name type="scientific">marine sediment metagenome</name>
    <dbReference type="NCBI Taxonomy" id="412755"/>
    <lineage>
        <taxon>unclassified sequences</taxon>
        <taxon>metagenomes</taxon>
        <taxon>ecological metagenomes</taxon>
    </lineage>
</organism>
<sequence>MNTIEYDDLYAKLYDKLNKEGQEQLDKLLDIIRKEFIIKIKRWLNIP</sequence>
<proteinExistence type="predicted"/>
<name>A0A0F9BRQ0_9ZZZZ</name>
<accession>A0A0F9BRQ0</accession>
<gene>
    <name evidence="1" type="ORF">LCGC14_2413840</name>
</gene>
<protein>
    <submittedName>
        <fullName evidence="1">Uncharacterized protein</fullName>
    </submittedName>
</protein>
<dbReference type="AlphaFoldDB" id="A0A0F9BRQ0"/>
<dbReference type="EMBL" id="LAZR01036538">
    <property type="protein sequence ID" value="KKL24580.1"/>
    <property type="molecule type" value="Genomic_DNA"/>
</dbReference>
<reference evidence="1" key="1">
    <citation type="journal article" date="2015" name="Nature">
        <title>Complex archaea that bridge the gap between prokaryotes and eukaryotes.</title>
        <authorList>
            <person name="Spang A."/>
            <person name="Saw J.H."/>
            <person name="Jorgensen S.L."/>
            <person name="Zaremba-Niedzwiedzka K."/>
            <person name="Martijn J."/>
            <person name="Lind A.E."/>
            <person name="van Eijk R."/>
            <person name="Schleper C."/>
            <person name="Guy L."/>
            <person name="Ettema T.J."/>
        </authorList>
    </citation>
    <scope>NUCLEOTIDE SEQUENCE</scope>
</reference>
<evidence type="ECO:0000313" key="1">
    <source>
        <dbReference type="EMBL" id="KKL24580.1"/>
    </source>
</evidence>
<comment type="caution">
    <text evidence="1">The sequence shown here is derived from an EMBL/GenBank/DDBJ whole genome shotgun (WGS) entry which is preliminary data.</text>
</comment>